<dbReference type="Proteomes" id="UP000186559">
    <property type="component" value="Chromosome"/>
</dbReference>
<name>A0A1U7D6Z1_9RHOB</name>
<gene>
    <name evidence="1" type="ORF">Ga0080559_TMP3034</name>
</gene>
<evidence type="ECO:0000313" key="2">
    <source>
        <dbReference type="Proteomes" id="UP000186559"/>
    </source>
</evidence>
<dbReference type="Gene3D" id="6.10.250.730">
    <property type="match status" value="1"/>
</dbReference>
<dbReference type="AlphaFoldDB" id="A0A1U7D6Z1"/>
<proteinExistence type="predicted"/>
<accession>A0A1U7D6Z1</accession>
<dbReference type="RefSeq" id="WP_017469766.1">
    <property type="nucleotide sequence ID" value="NZ_BMEW01000007.1"/>
</dbReference>
<evidence type="ECO:0000313" key="1">
    <source>
        <dbReference type="EMBL" id="APX23830.1"/>
    </source>
</evidence>
<dbReference type="EMBL" id="CP014796">
    <property type="protein sequence ID" value="APX23830.1"/>
    <property type="molecule type" value="Genomic_DNA"/>
</dbReference>
<dbReference type="STRING" id="1229727.Ga0080559_TMP3034"/>
<protein>
    <recommendedName>
        <fullName evidence="3">DUF982 domain-containing protein</fullName>
    </recommendedName>
</protein>
<dbReference type="Pfam" id="PF06169">
    <property type="entry name" value="DUF982"/>
    <property type="match status" value="1"/>
</dbReference>
<organism evidence="1 2">
    <name type="scientific">Salipiger profundus</name>
    <dbReference type="NCBI Taxonomy" id="1229727"/>
    <lineage>
        <taxon>Bacteria</taxon>
        <taxon>Pseudomonadati</taxon>
        <taxon>Pseudomonadota</taxon>
        <taxon>Alphaproteobacteria</taxon>
        <taxon>Rhodobacterales</taxon>
        <taxon>Roseobacteraceae</taxon>
        <taxon>Salipiger</taxon>
    </lineage>
</organism>
<evidence type="ECO:0008006" key="3">
    <source>
        <dbReference type="Google" id="ProtNLM"/>
    </source>
</evidence>
<keyword evidence="2" id="KW-1185">Reference proteome</keyword>
<reference evidence="1 2" key="1">
    <citation type="submission" date="2016-03" db="EMBL/GenBank/DDBJ databases">
        <title>Deep-sea bacteria in the southern Pacific.</title>
        <authorList>
            <person name="Tang K."/>
        </authorList>
    </citation>
    <scope>NUCLEOTIDE SEQUENCE [LARGE SCALE GENOMIC DNA]</scope>
    <source>
        <strain evidence="1 2">JLT2016</strain>
    </source>
</reference>
<dbReference type="InterPro" id="IPR010385">
    <property type="entry name" value="DUF982"/>
</dbReference>
<sequence>MMEIQWGQPVAFVLPHDGEIERFSTIEKVRYWLRRRWPVSDAAQDTALAKVESAMDCMSPVEEARRAFLVAALTAGFEPTDAH</sequence>
<dbReference type="KEGG" id="tpro:Ga0080559_TMP3034"/>
<dbReference type="OrthoDB" id="7864549at2"/>